<accession>A0ABU7FEK0</accession>
<name>A0ABU7FEK0_9ACTN</name>
<evidence type="ECO:0000313" key="1">
    <source>
        <dbReference type="EMBL" id="MED7822585.1"/>
    </source>
</evidence>
<dbReference type="RefSeq" id="WP_329507019.1">
    <property type="nucleotide sequence ID" value="NZ_BAAAYZ010000135.1"/>
</dbReference>
<evidence type="ECO:0000313" key="2">
    <source>
        <dbReference type="Proteomes" id="UP001333996"/>
    </source>
</evidence>
<dbReference type="EMBL" id="JAYWVC010000026">
    <property type="protein sequence ID" value="MED7822585.1"/>
    <property type="molecule type" value="Genomic_DNA"/>
</dbReference>
<gene>
    <name evidence="1" type="ORF">VXC91_11495</name>
</gene>
<keyword evidence="2" id="KW-1185">Reference proteome</keyword>
<sequence length="90" mass="10121">MIPIRPSDDDWVLVFSDALAAIAVADDDSEVRFEELHFRAREHTKTLRTPTVPVGPYRRLLTRTGFPVFGQNGAQVVKGLRLIDTQEATE</sequence>
<reference evidence="1" key="1">
    <citation type="submission" date="2024-01" db="EMBL/GenBank/DDBJ databases">
        <title>First draft genome sequence data of TA4-1, the type strain of Gram-positive actinobacterium Streptomyces chiangmaiensis.</title>
        <authorList>
            <person name="Yasawong M."/>
            <person name="Nantapong N."/>
        </authorList>
    </citation>
    <scope>NUCLEOTIDE SEQUENCE</scope>
    <source>
        <strain evidence="1">TA4-1</strain>
    </source>
</reference>
<organism evidence="1 2">
    <name type="scientific">Streptomyces chiangmaiensis</name>
    <dbReference type="NCBI Taxonomy" id="766497"/>
    <lineage>
        <taxon>Bacteria</taxon>
        <taxon>Bacillati</taxon>
        <taxon>Actinomycetota</taxon>
        <taxon>Actinomycetes</taxon>
        <taxon>Kitasatosporales</taxon>
        <taxon>Streptomycetaceae</taxon>
        <taxon>Streptomyces</taxon>
    </lineage>
</organism>
<dbReference type="Proteomes" id="UP001333996">
    <property type="component" value="Unassembled WGS sequence"/>
</dbReference>
<comment type="caution">
    <text evidence="1">The sequence shown here is derived from an EMBL/GenBank/DDBJ whole genome shotgun (WGS) entry which is preliminary data.</text>
</comment>
<protein>
    <submittedName>
        <fullName evidence="1">Uncharacterized protein</fullName>
    </submittedName>
</protein>
<proteinExistence type="predicted"/>